<dbReference type="STRING" id="587.RB151_041860"/>
<dbReference type="InterPro" id="IPR045853">
    <property type="entry name" value="Pep_chain_release_fac_I_sf"/>
</dbReference>
<feature type="domain" description="Prokaryotic-type class I peptide chain release factors" evidence="2">
    <location>
        <begin position="102"/>
        <end position="189"/>
    </location>
</feature>
<proteinExistence type="inferred from homology"/>
<dbReference type="InterPro" id="IPR017509">
    <property type="entry name" value="PrfH"/>
</dbReference>
<dbReference type="Pfam" id="PF00472">
    <property type="entry name" value="RF-1"/>
    <property type="match status" value="1"/>
</dbReference>
<evidence type="ECO:0000256" key="1">
    <source>
        <dbReference type="ARBA" id="ARBA00010835"/>
    </source>
</evidence>
<dbReference type="EMBL" id="NOWC01000025">
    <property type="protein sequence ID" value="OZS73186.1"/>
    <property type="molecule type" value="Genomic_DNA"/>
</dbReference>
<dbReference type="PANTHER" id="PTHR43804:SF9">
    <property type="entry name" value="PEPTIDE CHAIN RELEASE FACTOR HOMOLOG-RELATED"/>
    <property type="match status" value="1"/>
</dbReference>
<dbReference type="RefSeq" id="WP_094962468.1">
    <property type="nucleotide sequence ID" value="NZ_CP060821.1"/>
</dbReference>
<dbReference type="GO" id="GO:0003747">
    <property type="term" value="F:translation release factor activity"/>
    <property type="evidence" value="ECO:0007669"/>
    <property type="project" value="InterPro"/>
</dbReference>
<comment type="similarity">
    <text evidence="1">Belongs to the prokaryotic/mitochondrial release factor family.</text>
</comment>
<dbReference type="NCBIfam" id="TIGR03072">
    <property type="entry name" value="release_prfH"/>
    <property type="match status" value="1"/>
</dbReference>
<dbReference type="InterPro" id="IPR050057">
    <property type="entry name" value="Prokaryotic/Mito_RF"/>
</dbReference>
<dbReference type="PANTHER" id="PTHR43804">
    <property type="entry name" value="LD18447P"/>
    <property type="match status" value="1"/>
</dbReference>
<gene>
    <name evidence="3" type="ORF">CHI95_18200</name>
</gene>
<dbReference type="SUPFAM" id="SSF75620">
    <property type="entry name" value="Release factor"/>
    <property type="match status" value="1"/>
</dbReference>
<comment type="caution">
    <text evidence="3">The sequence shown here is derived from an EMBL/GenBank/DDBJ whole genome shotgun (WGS) entry which is preliminary data.</text>
</comment>
<dbReference type="AlphaFoldDB" id="A0A264VPA1"/>
<reference evidence="3 4" key="1">
    <citation type="submission" date="2017-07" db="EMBL/GenBank/DDBJ databases">
        <title>blaIMP-27 on transferable plasmids in Proteus mirabilis and Providencia rettgeri.</title>
        <authorList>
            <person name="Potter R."/>
        </authorList>
    </citation>
    <scope>NUCLEOTIDE SEQUENCE [LARGE SCALE GENOMIC DNA]</scope>
    <source>
        <strain evidence="3 4">PR1</strain>
    </source>
</reference>
<dbReference type="InterPro" id="IPR000352">
    <property type="entry name" value="Pep_chain_release_fac_I"/>
</dbReference>
<evidence type="ECO:0000259" key="2">
    <source>
        <dbReference type="Pfam" id="PF00472"/>
    </source>
</evidence>
<dbReference type="Proteomes" id="UP000216001">
    <property type="component" value="Unassembled WGS sequence"/>
</dbReference>
<sequence length="203" mass="23205">MILLQFSSAQGPEECCIAVEKALACFFQEAKKLSVIADTLEFFPSRYGLKSALISLEGENAEILSQKWTGTIQWQCQSQIRPRHKRKNWFLSVTRFSPIKPIEESEIEFEFTKAQGAGGQHVNKTSSAVRAKHVATGITVKVQSERSQHANKKLAKQLIQWKLNEHQSQQLNELDKQRHHSHYQIERGNAVITFSGNEFKRLK</sequence>
<evidence type="ECO:0000313" key="4">
    <source>
        <dbReference type="Proteomes" id="UP000216001"/>
    </source>
</evidence>
<protein>
    <submittedName>
        <fullName evidence="3">Peptide chain release factor H</fullName>
    </submittedName>
</protein>
<organism evidence="3 4">
    <name type="scientific">Providencia rettgeri</name>
    <dbReference type="NCBI Taxonomy" id="587"/>
    <lineage>
        <taxon>Bacteria</taxon>
        <taxon>Pseudomonadati</taxon>
        <taxon>Pseudomonadota</taxon>
        <taxon>Gammaproteobacteria</taxon>
        <taxon>Enterobacterales</taxon>
        <taxon>Morganellaceae</taxon>
        <taxon>Providencia</taxon>
    </lineage>
</organism>
<dbReference type="Gene3D" id="3.30.70.1660">
    <property type="match status" value="1"/>
</dbReference>
<name>A0A264VPA1_PRORE</name>
<dbReference type="Gene3D" id="3.30.160.20">
    <property type="match status" value="1"/>
</dbReference>
<evidence type="ECO:0000313" key="3">
    <source>
        <dbReference type="EMBL" id="OZS73186.1"/>
    </source>
</evidence>
<accession>A0A264VPA1</accession>